<dbReference type="InterPro" id="IPR015341">
    <property type="entry name" value="Glyco_hydro_38_cen"/>
</dbReference>
<dbReference type="InterPro" id="IPR041147">
    <property type="entry name" value="GH38_C"/>
</dbReference>
<dbReference type="GO" id="GO:0006013">
    <property type="term" value="P:mannose metabolic process"/>
    <property type="evidence" value="ECO:0007669"/>
    <property type="project" value="InterPro"/>
</dbReference>
<dbReference type="Gene3D" id="1.20.1270.50">
    <property type="entry name" value="Glycoside hydrolase family 38, central domain"/>
    <property type="match status" value="1"/>
</dbReference>
<evidence type="ECO:0000256" key="1">
    <source>
        <dbReference type="ARBA" id="ARBA00009792"/>
    </source>
</evidence>
<proteinExistence type="inferred from homology"/>
<dbReference type="InterPro" id="IPR027291">
    <property type="entry name" value="Glyco_hydro_38_N_sf"/>
</dbReference>
<dbReference type="SMART" id="SM00872">
    <property type="entry name" value="Alpha-mann_mid"/>
    <property type="match status" value="1"/>
</dbReference>
<dbReference type="OrthoDB" id="9764050at2"/>
<dbReference type="SUPFAM" id="SSF88688">
    <property type="entry name" value="Families 57/38 glycoside transferase middle domain"/>
    <property type="match status" value="1"/>
</dbReference>
<dbReference type="EMBL" id="QGTD01000018">
    <property type="protein sequence ID" value="PWU67304.1"/>
    <property type="molecule type" value="Genomic_DNA"/>
</dbReference>
<accession>A0A317KVU5</accession>
<gene>
    <name evidence="6" type="ORF">DLJ74_17210</name>
</gene>
<dbReference type="InterPro" id="IPR028995">
    <property type="entry name" value="Glyco_hydro_57/38_cen_sf"/>
</dbReference>
<dbReference type="Gene3D" id="3.20.110.10">
    <property type="entry name" value="Glycoside hydrolase 38, N terminal domain"/>
    <property type="match status" value="1"/>
</dbReference>
<dbReference type="InterPro" id="IPR011682">
    <property type="entry name" value="Glyco_hydro_38_C"/>
</dbReference>
<dbReference type="GO" id="GO:0004559">
    <property type="term" value="F:alpha-mannosidase activity"/>
    <property type="evidence" value="ECO:0007669"/>
    <property type="project" value="InterPro"/>
</dbReference>
<dbReference type="CDD" id="cd10814">
    <property type="entry name" value="GH38N_AMII_SpGH38_like"/>
    <property type="match status" value="1"/>
</dbReference>
<dbReference type="Pfam" id="PF09261">
    <property type="entry name" value="Alpha-mann_mid"/>
    <property type="match status" value="1"/>
</dbReference>
<dbReference type="Pfam" id="PF17677">
    <property type="entry name" value="Glyco_hydro38C2"/>
    <property type="match status" value="1"/>
</dbReference>
<dbReference type="Gene3D" id="2.60.40.2220">
    <property type="match status" value="1"/>
</dbReference>
<dbReference type="InterPro" id="IPR041509">
    <property type="entry name" value="GH38_beta-1"/>
</dbReference>
<evidence type="ECO:0000313" key="6">
    <source>
        <dbReference type="EMBL" id="PWU67304.1"/>
    </source>
</evidence>
<evidence type="ECO:0000256" key="3">
    <source>
        <dbReference type="ARBA" id="ARBA00022801"/>
    </source>
</evidence>
<dbReference type="GO" id="GO:0030246">
    <property type="term" value="F:carbohydrate binding"/>
    <property type="evidence" value="ECO:0007669"/>
    <property type="project" value="InterPro"/>
</dbReference>
<evidence type="ECO:0000256" key="4">
    <source>
        <dbReference type="ARBA" id="ARBA00023295"/>
    </source>
</evidence>
<dbReference type="SUPFAM" id="SSF88713">
    <property type="entry name" value="Glycoside hydrolase/deacetylase"/>
    <property type="match status" value="1"/>
</dbReference>
<dbReference type="PANTHER" id="PTHR46017">
    <property type="entry name" value="ALPHA-MANNOSIDASE 2C1"/>
    <property type="match status" value="1"/>
</dbReference>
<evidence type="ECO:0000259" key="5">
    <source>
        <dbReference type="SMART" id="SM00872"/>
    </source>
</evidence>
<dbReference type="Pfam" id="PF18438">
    <property type="entry name" value="Glyco_hydro_38"/>
    <property type="match status" value="1"/>
</dbReference>
<keyword evidence="2" id="KW-0479">Metal-binding</keyword>
<dbReference type="GO" id="GO:0009313">
    <property type="term" value="P:oligosaccharide catabolic process"/>
    <property type="evidence" value="ECO:0007669"/>
    <property type="project" value="TreeGrafter"/>
</dbReference>
<dbReference type="SUPFAM" id="SSF74650">
    <property type="entry name" value="Galactose mutarotase-like"/>
    <property type="match status" value="1"/>
</dbReference>
<dbReference type="Proteomes" id="UP000245624">
    <property type="component" value="Unassembled WGS sequence"/>
</dbReference>
<reference evidence="6 7" key="1">
    <citation type="submission" date="2018-05" db="EMBL/GenBank/DDBJ databases">
        <title>Genomic analysis of Gracilibacillus dipsosauri DD1 reveals novel features of a salt-tolerant amylase.</title>
        <authorList>
            <person name="Deutch C.E."/>
            <person name="Yang S."/>
        </authorList>
    </citation>
    <scope>NUCLEOTIDE SEQUENCE [LARGE SCALE GENOMIC DNA]</scope>
    <source>
        <strain evidence="6 7">DD1</strain>
    </source>
</reference>
<keyword evidence="3" id="KW-0378">Hydrolase</keyword>
<dbReference type="GO" id="GO:0046872">
    <property type="term" value="F:metal ion binding"/>
    <property type="evidence" value="ECO:0007669"/>
    <property type="project" value="UniProtKB-KW"/>
</dbReference>
<keyword evidence="4" id="KW-0326">Glycosidase</keyword>
<dbReference type="AlphaFoldDB" id="A0A317KVU5"/>
<dbReference type="PANTHER" id="PTHR46017:SF2">
    <property type="entry name" value="MANNOSYLGLYCERATE HYDROLASE"/>
    <property type="match status" value="1"/>
</dbReference>
<dbReference type="Gene3D" id="2.70.98.30">
    <property type="entry name" value="Golgi alpha-mannosidase II, domain 4"/>
    <property type="match status" value="1"/>
</dbReference>
<evidence type="ECO:0000256" key="2">
    <source>
        <dbReference type="ARBA" id="ARBA00022723"/>
    </source>
</evidence>
<sequence>MRKENIQHKLEEFYVSQQKKTIHIISHTHWDREWYLPYEKHHYLLIEFMDQLIEILEADTDFKSFHLDGQTIILDDYLEVRPEKKKKIKRLIEDGRIHVGPWYVLQDEFLTSSEANIRNLQYGFKDARKWGSLSKIGYFPDSFGNMGQAPQILHQAGIKHAAFGRGVKPTGFNNLVGESDMYESPYSEMRWQAPDGSEVTGILFANWYCNGNEIPVERDLAKKYWDGHLEAMEKYAASDHFLMLNGCDHQPVQVDLSAAIRTAKELYPDYEFIHSNFNDYVNAIDRQLSKPKLKEVKGELRSQHTDGWGTLVNTASSRLYLKRMNHEVQTFLEKEVEPLATFAYLLGEDYDHDILEYAWKTLMQNHPHDSICGCSVDEVHREMVTRFEKSKHMAESLKQATLKKIGAKIDTSSFIQYSNQSVPFVLFNSTGLPKTGVATVEIDFIRSYFADGVNRKSIEEFDLDGYTLVDLDGKEYAYHIDDVKIVFDYDLPKHQFRQPYLAKRATVSFEAKDVPSFSHRTFAFVQIAKSTKADERSIAQEANTLENNFLKVEINPNGSLTIFDKQTKEVFPNLLIYENSGDIGNEYMYKQASEDLPITTEDSEASVELIENTSIRATYEIIHQWEIPESAEAMLQQEQQQLVGFNTRKSKRSNKKILLTITTKVSLEKNGTGVNVEVTYDNNAKDHRLRVLFPTTIESSHHYADSIFEVAKRNNVPSEEWTNPDYSQHQQAFVSMHDDVKGITIANKGLNEYEILRDKANTIAITLLRAVGELGDWGYFPTPEAQCLGAHKASFKIFPHIGNRNREIVYHDAYQYAVPWSTLQLPVQTGELSGNYQYFSYKSDHPIAQTSLKVATNKKDVMIRFFNMMDQPGSLEIKANPLIDTKYESNVIEEKVNEWIDKHQINLKPYEIKTIGMIPNRKK</sequence>
<keyword evidence="7" id="KW-1185">Reference proteome</keyword>
<dbReference type="InterPro" id="IPR000602">
    <property type="entry name" value="Glyco_hydro_38_N"/>
</dbReference>
<protein>
    <submittedName>
        <fullName evidence="6">Alpha-mannosidase</fullName>
    </submittedName>
</protein>
<dbReference type="Pfam" id="PF07748">
    <property type="entry name" value="Glyco_hydro_38C"/>
    <property type="match status" value="1"/>
</dbReference>
<comment type="similarity">
    <text evidence="1">Belongs to the glycosyl hydrolase 38 family.</text>
</comment>
<comment type="caution">
    <text evidence="6">The sequence shown here is derived from an EMBL/GenBank/DDBJ whole genome shotgun (WGS) entry which is preliminary data.</text>
</comment>
<dbReference type="InterPro" id="IPR011330">
    <property type="entry name" value="Glyco_hydro/deAcase_b/a-brl"/>
</dbReference>
<name>A0A317KVU5_9BACI</name>
<evidence type="ECO:0000313" key="7">
    <source>
        <dbReference type="Proteomes" id="UP000245624"/>
    </source>
</evidence>
<dbReference type="InterPro" id="IPR011013">
    <property type="entry name" value="Gal_mutarotase_sf_dom"/>
</dbReference>
<dbReference type="InterPro" id="IPR037094">
    <property type="entry name" value="Glyco_hydro_38_cen_sf"/>
</dbReference>
<feature type="domain" description="Glycoside hydrolase family 38 central" evidence="5">
    <location>
        <begin position="314"/>
        <end position="387"/>
    </location>
</feature>
<dbReference type="Pfam" id="PF01074">
    <property type="entry name" value="Glyco_hydro_38N"/>
    <property type="match status" value="1"/>
</dbReference>
<organism evidence="6 7">
    <name type="scientific">Gracilibacillus dipsosauri</name>
    <dbReference type="NCBI Taxonomy" id="178340"/>
    <lineage>
        <taxon>Bacteria</taxon>
        <taxon>Bacillati</taxon>
        <taxon>Bacillota</taxon>
        <taxon>Bacilli</taxon>
        <taxon>Bacillales</taxon>
        <taxon>Bacillaceae</taxon>
        <taxon>Gracilibacillus</taxon>
    </lineage>
</organism>
<dbReference type="Gene3D" id="2.60.40.2210">
    <property type="match status" value="1"/>
</dbReference>